<dbReference type="GO" id="GO:0004523">
    <property type="term" value="F:RNA-DNA hybrid ribonuclease activity"/>
    <property type="evidence" value="ECO:0007669"/>
    <property type="project" value="InterPro"/>
</dbReference>
<feature type="domain" description="RNase H type-1" evidence="1">
    <location>
        <begin position="393"/>
        <end position="514"/>
    </location>
</feature>
<dbReference type="Pfam" id="PF13966">
    <property type="entry name" value="zf-RVT"/>
    <property type="match status" value="1"/>
</dbReference>
<sequence>MEDEMANLRLDEEDEDAEVTEQELQFSLVGTCLTDSVDFVIGIATTYADKSSSGCARKTRDVTRNLGPTINYRIGDANEGILIGFNGAIQKGFRPNSYKATVNGLMKLGSDGKNNLIQADDGKKRQMTLEIQLDLNLKTDKEEMFWEQWARFNWLSNRDRNITFFHKMATGSKERNAIKGFSTILTEAKEQNLIQGIRIGRGPLAINHLFFANNSILFGDASKEFAENIYRVISGYEKASRQKEDVIRADADQAEAILSIPLARSKPPDTMIWMFEGTRVYTEKSGYKLILHDKLQSLRDFPIAMTTTIKTFSELWTLQLPEKIKITLWKVYNDFIPMYANLNKRNIPTPVVCPLCQESYLHEIDALEAMRTTTCPPMYVIWRLPESGFIKLNFDSSFQAQEKKSISGVIARNEMGLIIGACTYPHFNIADAFVAEVRACEQAVRFAKELGFRRVQIEGDSLMIIKRLHSCTVDRSVLGPIVVDIKCSLVLFDRVTFHHVKREANAAAHVLAREGRRFSEETFWVEEASELVE</sequence>
<dbReference type="InterPro" id="IPR052929">
    <property type="entry name" value="RNase_H-like_EbsB-rel"/>
</dbReference>
<comment type="caution">
    <text evidence="3">The sequence shown here is derived from an EMBL/GenBank/DDBJ whole genome shotgun (WGS) entry which is preliminary data.</text>
</comment>
<evidence type="ECO:0000259" key="2">
    <source>
        <dbReference type="Pfam" id="PF13966"/>
    </source>
</evidence>
<accession>A0A7J8T005</accession>
<dbReference type="AlphaFoldDB" id="A0A7J8T005"/>
<keyword evidence="4" id="KW-1185">Reference proteome</keyword>
<dbReference type="InterPro" id="IPR002156">
    <property type="entry name" value="RNaseH_domain"/>
</dbReference>
<dbReference type="PANTHER" id="PTHR47074">
    <property type="entry name" value="BNAC02G40300D PROTEIN"/>
    <property type="match status" value="1"/>
</dbReference>
<feature type="domain" description="Reverse transcriptase zinc-binding" evidence="2">
    <location>
        <begin position="307"/>
        <end position="359"/>
    </location>
</feature>
<dbReference type="Gene3D" id="3.30.420.10">
    <property type="entry name" value="Ribonuclease H-like superfamily/Ribonuclease H"/>
    <property type="match status" value="1"/>
</dbReference>
<gene>
    <name evidence="3" type="ORF">Godav_000536</name>
</gene>
<organism evidence="3 4">
    <name type="scientific">Gossypium davidsonii</name>
    <name type="common">Davidson's cotton</name>
    <name type="synonym">Gossypium klotzschianum subsp. davidsonii</name>
    <dbReference type="NCBI Taxonomy" id="34287"/>
    <lineage>
        <taxon>Eukaryota</taxon>
        <taxon>Viridiplantae</taxon>
        <taxon>Streptophyta</taxon>
        <taxon>Embryophyta</taxon>
        <taxon>Tracheophyta</taxon>
        <taxon>Spermatophyta</taxon>
        <taxon>Magnoliopsida</taxon>
        <taxon>eudicotyledons</taxon>
        <taxon>Gunneridae</taxon>
        <taxon>Pentapetalae</taxon>
        <taxon>rosids</taxon>
        <taxon>malvids</taxon>
        <taxon>Malvales</taxon>
        <taxon>Malvaceae</taxon>
        <taxon>Malvoideae</taxon>
        <taxon>Gossypium</taxon>
    </lineage>
</organism>
<dbReference type="InterPro" id="IPR026960">
    <property type="entry name" value="RVT-Znf"/>
</dbReference>
<dbReference type="InterPro" id="IPR044730">
    <property type="entry name" value="RNase_H-like_dom_plant"/>
</dbReference>
<protein>
    <recommendedName>
        <fullName evidence="5">RNase H type-1 domain-containing protein</fullName>
    </recommendedName>
</protein>
<evidence type="ECO:0000313" key="4">
    <source>
        <dbReference type="Proteomes" id="UP000593561"/>
    </source>
</evidence>
<proteinExistence type="predicted"/>
<dbReference type="SUPFAM" id="SSF53098">
    <property type="entry name" value="Ribonuclease H-like"/>
    <property type="match status" value="1"/>
</dbReference>
<evidence type="ECO:0008006" key="5">
    <source>
        <dbReference type="Google" id="ProtNLM"/>
    </source>
</evidence>
<name>A0A7J8T005_GOSDV</name>
<evidence type="ECO:0000259" key="1">
    <source>
        <dbReference type="Pfam" id="PF13456"/>
    </source>
</evidence>
<dbReference type="Proteomes" id="UP000593561">
    <property type="component" value="Unassembled WGS sequence"/>
</dbReference>
<dbReference type="CDD" id="cd06222">
    <property type="entry name" value="RNase_H_like"/>
    <property type="match status" value="1"/>
</dbReference>
<dbReference type="InterPro" id="IPR012337">
    <property type="entry name" value="RNaseH-like_sf"/>
</dbReference>
<dbReference type="EMBL" id="JABFAC010000013">
    <property type="protein sequence ID" value="MBA0631684.1"/>
    <property type="molecule type" value="Genomic_DNA"/>
</dbReference>
<evidence type="ECO:0000313" key="3">
    <source>
        <dbReference type="EMBL" id="MBA0631684.1"/>
    </source>
</evidence>
<dbReference type="Pfam" id="PF13456">
    <property type="entry name" value="RVT_3"/>
    <property type="match status" value="1"/>
</dbReference>
<dbReference type="InterPro" id="IPR036397">
    <property type="entry name" value="RNaseH_sf"/>
</dbReference>
<reference evidence="3 4" key="1">
    <citation type="journal article" date="2019" name="Genome Biol. Evol.">
        <title>Insights into the evolution of the New World diploid cottons (Gossypium, subgenus Houzingenia) based on genome sequencing.</title>
        <authorList>
            <person name="Grover C.E."/>
            <person name="Arick M.A. 2nd"/>
            <person name="Thrash A."/>
            <person name="Conover J.L."/>
            <person name="Sanders W.S."/>
            <person name="Peterson D.G."/>
            <person name="Frelichowski J.E."/>
            <person name="Scheffler J.A."/>
            <person name="Scheffler B.E."/>
            <person name="Wendel J.F."/>
        </authorList>
    </citation>
    <scope>NUCLEOTIDE SEQUENCE [LARGE SCALE GENOMIC DNA]</scope>
    <source>
        <strain evidence="3">27</strain>
        <tissue evidence="3">Leaf</tissue>
    </source>
</reference>
<dbReference type="PANTHER" id="PTHR47074:SF61">
    <property type="entry name" value="RNASE H TYPE-1 DOMAIN-CONTAINING PROTEIN"/>
    <property type="match status" value="1"/>
</dbReference>
<dbReference type="GO" id="GO:0003676">
    <property type="term" value="F:nucleic acid binding"/>
    <property type="evidence" value="ECO:0007669"/>
    <property type="project" value="InterPro"/>
</dbReference>